<proteinExistence type="predicted"/>
<evidence type="ECO:0000256" key="3">
    <source>
        <dbReference type="SAM" id="MobiDB-lite"/>
    </source>
</evidence>
<feature type="region of interest" description="Disordered" evidence="3">
    <location>
        <begin position="1"/>
        <end position="28"/>
    </location>
</feature>
<evidence type="ECO:0000313" key="5">
    <source>
        <dbReference type="Proteomes" id="UP001189429"/>
    </source>
</evidence>
<gene>
    <name evidence="4" type="ORF">PCOR1329_LOCUS21820</name>
</gene>
<keyword evidence="1" id="KW-0489">Methyltransferase</keyword>
<name>A0ABN9RLF0_9DINO</name>
<dbReference type="InterPro" id="IPR029063">
    <property type="entry name" value="SAM-dependent_MTases_sf"/>
</dbReference>
<keyword evidence="5" id="KW-1185">Reference proteome</keyword>
<feature type="region of interest" description="Disordered" evidence="3">
    <location>
        <begin position="48"/>
        <end position="222"/>
    </location>
</feature>
<feature type="compositionally biased region" description="Low complexity" evidence="3">
    <location>
        <begin position="281"/>
        <end position="292"/>
    </location>
</feature>
<evidence type="ECO:0000256" key="2">
    <source>
        <dbReference type="ARBA" id="ARBA00022679"/>
    </source>
</evidence>
<dbReference type="Proteomes" id="UP001189429">
    <property type="component" value="Unassembled WGS sequence"/>
</dbReference>
<comment type="caution">
    <text evidence="4">The sequence shown here is derived from an EMBL/GenBank/DDBJ whole genome shotgun (WGS) entry which is preliminary data.</text>
</comment>
<feature type="region of interest" description="Disordered" evidence="3">
    <location>
        <begin position="235"/>
        <end position="312"/>
    </location>
</feature>
<accession>A0ABN9RLF0</accession>
<dbReference type="Gene3D" id="3.40.50.150">
    <property type="entry name" value="Vaccinia Virus protein VP39"/>
    <property type="match status" value="1"/>
</dbReference>
<feature type="compositionally biased region" description="Acidic residues" evidence="3">
    <location>
        <begin position="198"/>
        <end position="210"/>
    </location>
</feature>
<keyword evidence="2" id="KW-0808">Transferase</keyword>
<dbReference type="InterPro" id="IPR001525">
    <property type="entry name" value="C5_MeTfrase"/>
</dbReference>
<feature type="compositionally biased region" description="Low complexity" evidence="3">
    <location>
        <begin position="95"/>
        <end position="107"/>
    </location>
</feature>
<evidence type="ECO:0000313" key="4">
    <source>
        <dbReference type="EMBL" id="CAK0819987.1"/>
    </source>
</evidence>
<reference evidence="4" key="1">
    <citation type="submission" date="2023-10" db="EMBL/GenBank/DDBJ databases">
        <authorList>
            <person name="Chen Y."/>
            <person name="Shah S."/>
            <person name="Dougan E. K."/>
            <person name="Thang M."/>
            <person name="Chan C."/>
        </authorList>
    </citation>
    <scope>NUCLEOTIDE SEQUENCE [LARGE SCALE GENOMIC DNA]</scope>
</reference>
<feature type="compositionally biased region" description="Pro residues" evidence="3">
    <location>
        <begin position="293"/>
        <end position="302"/>
    </location>
</feature>
<dbReference type="EMBL" id="CAUYUJ010007224">
    <property type="protein sequence ID" value="CAK0819987.1"/>
    <property type="molecule type" value="Genomic_DNA"/>
</dbReference>
<feature type="compositionally biased region" description="Low complexity" evidence="3">
    <location>
        <begin position="139"/>
        <end position="150"/>
    </location>
</feature>
<evidence type="ECO:0008006" key="6">
    <source>
        <dbReference type="Google" id="ProtNLM"/>
    </source>
</evidence>
<feature type="compositionally biased region" description="Low complexity" evidence="3">
    <location>
        <begin position="114"/>
        <end position="125"/>
    </location>
</feature>
<sequence length="803" mass="86329">MGKRAMKPAPKRRTAATPAIPAHSLTIGKRAMKPAKAVAIQATLHKFAGFKTPSPKKRRSITSPPAVTAGDVAGSNLSDCPSAGAAGDIAGGNLSDWSDGADDGSAATEPIDLSAARRTAAAASAFVGQAEEPTPSSPPSDVAPDSPGSAMIRASTLQLASGPRAGPAAHPQPVGGDGEGPAAAADADVAPAGPAGGDGDDPAAVADDDMLSPTPRRLATAVADEHLMETLCLSAPPARPAAPSSPTESALFGSPFSDAKPAGASIARSNHPQSPLHRAPRLASPSSSSGGNAPPPPVPDPACTPWVEPRSRGSRWQGKRAVRFMSEAMAWPDHVLDRLAEEYSVKNPAEEAGLLSDVYDKFGNDTISCAFSGIDAPGVAIGELSNALQSRLQQFFPRLVIDRVHPLVMHHVEWFHESQQELLIMPGSNACIYDDIECFFKPQMRPLIDYLHEHPDRIMGLLAPLVTTNLSVTPTARCLRHGKSCRMQATKVHFAGTPCPDWSDAGSHCGTASVSMIHFLAWVGLCRLLQHPVIVQENVEKFPVSLLQELLGDLYRIETTVEDSEHYGFPVTRVRRWTILLNKKKILSTDVPFSDFMCRFHRACQFAWEAFFRADIEEIKAELIAAASRKSSRCRRLGLTPELLDPNASESFELALTDWEYDNMNSYRTSRPYCMYSLYQSHSAGFGARSTEKTMHTLIKNTGMYWGDRRKSGHVSRWLTATECLATQAFPVWPDGGSPAPPTSSFHLPRARSVIVAGQAGNSMCVPIPGIVYLYTTTQARRMDQTLIGLARDLSFSWSLRAV</sequence>
<feature type="compositionally biased region" description="Low complexity" evidence="3">
    <location>
        <begin position="180"/>
        <end position="193"/>
    </location>
</feature>
<protein>
    <recommendedName>
        <fullName evidence="6">Poly(ADP-ribose) glycohydrolase</fullName>
    </recommendedName>
</protein>
<dbReference type="SUPFAM" id="SSF53335">
    <property type="entry name" value="S-adenosyl-L-methionine-dependent methyltransferases"/>
    <property type="match status" value="1"/>
</dbReference>
<feature type="compositionally biased region" description="Low complexity" evidence="3">
    <location>
        <begin position="241"/>
        <end position="250"/>
    </location>
</feature>
<feature type="compositionally biased region" description="Basic residues" evidence="3">
    <location>
        <begin position="1"/>
        <end position="14"/>
    </location>
</feature>
<organism evidence="4 5">
    <name type="scientific">Prorocentrum cordatum</name>
    <dbReference type="NCBI Taxonomy" id="2364126"/>
    <lineage>
        <taxon>Eukaryota</taxon>
        <taxon>Sar</taxon>
        <taxon>Alveolata</taxon>
        <taxon>Dinophyceae</taxon>
        <taxon>Prorocentrales</taxon>
        <taxon>Prorocentraceae</taxon>
        <taxon>Prorocentrum</taxon>
    </lineage>
</organism>
<evidence type="ECO:0000256" key="1">
    <source>
        <dbReference type="ARBA" id="ARBA00022603"/>
    </source>
</evidence>
<dbReference type="Pfam" id="PF00145">
    <property type="entry name" value="DNA_methylase"/>
    <property type="match status" value="1"/>
</dbReference>